<feature type="compositionally biased region" description="Basic and acidic residues" evidence="1">
    <location>
        <begin position="15"/>
        <end position="46"/>
    </location>
</feature>
<evidence type="ECO:0000256" key="1">
    <source>
        <dbReference type="SAM" id="MobiDB-lite"/>
    </source>
</evidence>
<dbReference type="AlphaFoldDB" id="A0A645JE38"/>
<dbReference type="EMBL" id="VSSQ01138426">
    <property type="protein sequence ID" value="MPN61597.1"/>
    <property type="molecule type" value="Genomic_DNA"/>
</dbReference>
<feature type="region of interest" description="Disordered" evidence="1">
    <location>
        <begin position="1"/>
        <end position="66"/>
    </location>
</feature>
<accession>A0A645JE38</accession>
<reference evidence="2" key="1">
    <citation type="submission" date="2019-08" db="EMBL/GenBank/DDBJ databases">
        <authorList>
            <person name="Kucharzyk K."/>
            <person name="Murdoch R.W."/>
            <person name="Higgins S."/>
            <person name="Loffler F."/>
        </authorList>
    </citation>
    <scope>NUCLEOTIDE SEQUENCE</scope>
</reference>
<organism evidence="2">
    <name type="scientific">bioreactor metagenome</name>
    <dbReference type="NCBI Taxonomy" id="1076179"/>
    <lineage>
        <taxon>unclassified sequences</taxon>
        <taxon>metagenomes</taxon>
        <taxon>ecological metagenomes</taxon>
    </lineage>
</organism>
<gene>
    <name evidence="2" type="ORF">SDC9_209335</name>
</gene>
<sequence>MRHISEGIDDDDHPEEGGYHRHKDGEPVPQESKAETKRQGDTEKMRGIAHGCRQHRKQKRKRHGDK</sequence>
<comment type="caution">
    <text evidence="2">The sequence shown here is derived from an EMBL/GenBank/DDBJ whole genome shotgun (WGS) entry which is preliminary data.</text>
</comment>
<name>A0A645JE38_9ZZZZ</name>
<evidence type="ECO:0000313" key="2">
    <source>
        <dbReference type="EMBL" id="MPN61597.1"/>
    </source>
</evidence>
<proteinExistence type="predicted"/>
<feature type="compositionally biased region" description="Basic residues" evidence="1">
    <location>
        <begin position="52"/>
        <end position="66"/>
    </location>
</feature>
<protein>
    <submittedName>
        <fullName evidence="2">Uncharacterized protein</fullName>
    </submittedName>
</protein>